<keyword evidence="4 16" id="KW-0813">Transport</keyword>
<keyword evidence="9" id="KW-1278">Translocase</keyword>
<sequence>MEAGTVVARPVPPHAAAAYPGTKPRSGIFKWLLTSDHKLIGVMYLWLAFFFFSIAGAFAMVMRAQLSAPGLHVLRPEVYNQLMSLHGTFMVFFFTIPIMAGIANYVVPIQLGARDMAFPRLNAVSFWLLVPAGLLMLSSLFLHGGSAAAGWTSYPPLTDRQFSPGPGVDLWILGLHLAGASSILGGINFVVTILNLRAPGMTMFKMPMFCWTVLVTQTIILFATPVLAGALTMALTDRMFGTSFFHPAAGGDPVLWQHLFWFYSHPAVYIMVLPGMGMISQILPAFSGKRLFGYKGMVLATAGIGFIGYLVWGHHMFATGIDYRLRQFFSFASMVIAVPTGIKIWSWLATIWGGSLRFRTPMLFAVGFIALFIIGGITGIWLALVPFDIQVHDTYFVVAHLHYVLFGGSLMAIMAGIYYWFPKISGKLYNEFWGKVHFWLTFIGMNLTFMPMHMMGMLGMPRRIYTYRPEFASWNHVASAGAAVLGVGMTIFAVNMLWSLGRGKRAPVDPWTHSAETRTLEWTVSSPPPAENFHTIPVIR</sequence>
<evidence type="ECO:0000256" key="3">
    <source>
        <dbReference type="ARBA" id="ARBA00009578"/>
    </source>
</evidence>
<feature type="transmembrane region" description="Helical" evidence="17">
    <location>
        <begin position="255"/>
        <end position="279"/>
    </location>
</feature>
<gene>
    <name evidence="19" type="primary">ctaD</name>
    <name evidence="19" type="ORF">E6K76_02900</name>
</gene>
<dbReference type="EMBL" id="VBOW01000017">
    <property type="protein sequence ID" value="TMQ60082.1"/>
    <property type="molecule type" value="Genomic_DNA"/>
</dbReference>
<feature type="transmembrane region" description="Helical" evidence="17">
    <location>
        <begin position="396"/>
        <end position="420"/>
    </location>
</feature>
<dbReference type="InterPro" id="IPR036927">
    <property type="entry name" value="Cyt_c_oxase-like_su1_sf"/>
</dbReference>
<feature type="transmembrane region" description="Helical" evidence="17">
    <location>
        <begin position="126"/>
        <end position="151"/>
    </location>
</feature>
<evidence type="ECO:0000256" key="15">
    <source>
        <dbReference type="ARBA" id="ARBA00047816"/>
    </source>
</evidence>
<evidence type="ECO:0000256" key="8">
    <source>
        <dbReference type="ARBA" id="ARBA00022723"/>
    </source>
</evidence>
<keyword evidence="5 16" id="KW-0349">Heme</keyword>
<keyword evidence="6 16" id="KW-0679">Respiratory chain</keyword>
<evidence type="ECO:0000313" key="20">
    <source>
        <dbReference type="Proteomes" id="UP000316852"/>
    </source>
</evidence>
<dbReference type="GO" id="GO:0004129">
    <property type="term" value="F:cytochrome-c oxidase activity"/>
    <property type="evidence" value="ECO:0007669"/>
    <property type="project" value="UniProtKB-EC"/>
</dbReference>
<dbReference type="EC" id="7.1.1.9" evidence="17"/>
<protein>
    <recommendedName>
        <fullName evidence="17">Cytochrome c oxidase subunit 1</fullName>
        <ecNumber evidence="17">7.1.1.9</ecNumber>
    </recommendedName>
</protein>
<evidence type="ECO:0000256" key="9">
    <source>
        <dbReference type="ARBA" id="ARBA00022967"/>
    </source>
</evidence>
<evidence type="ECO:0000256" key="5">
    <source>
        <dbReference type="ARBA" id="ARBA00022617"/>
    </source>
</evidence>
<feature type="transmembrane region" description="Helical" evidence="17">
    <location>
        <begin position="328"/>
        <end position="350"/>
    </location>
</feature>
<feature type="domain" description="Cytochrome oxidase subunit I profile" evidence="18">
    <location>
        <begin position="25"/>
        <end position="540"/>
    </location>
</feature>
<dbReference type="PRINTS" id="PR01165">
    <property type="entry name" value="CYCOXIDASEI"/>
</dbReference>
<feature type="transmembrane region" description="Helical" evidence="17">
    <location>
        <begin position="39"/>
        <end position="62"/>
    </location>
</feature>
<comment type="pathway">
    <text evidence="2 17">Energy metabolism; oxidative phosphorylation.</text>
</comment>
<keyword evidence="8 17" id="KW-0479">Metal-binding</keyword>
<keyword evidence="19" id="KW-0560">Oxidoreductase</keyword>
<dbReference type="PROSITE" id="PS00077">
    <property type="entry name" value="COX1_CUB"/>
    <property type="match status" value="1"/>
</dbReference>
<dbReference type="GO" id="GO:0006119">
    <property type="term" value="P:oxidative phosphorylation"/>
    <property type="evidence" value="ECO:0007669"/>
    <property type="project" value="UniProtKB-UniPathway"/>
</dbReference>
<evidence type="ECO:0000313" key="19">
    <source>
        <dbReference type="EMBL" id="TMQ60082.1"/>
    </source>
</evidence>
<evidence type="ECO:0000256" key="2">
    <source>
        <dbReference type="ARBA" id="ARBA00004673"/>
    </source>
</evidence>
<dbReference type="PANTHER" id="PTHR10422">
    <property type="entry name" value="CYTOCHROME C OXIDASE SUBUNIT 1"/>
    <property type="match status" value="1"/>
</dbReference>
<dbReference type="GO" id="GO:0046872">
    <property type="term" value="F:metal ion binding"/>
    <property type="evidence" value="ECO:0007669"/>
    <property type="project" value="UniProtKB-KW"/>
</dbReference>
<organism evidence="19 20">
    <name type="scientific">Eiseniibacteriota bacterium</name>
    <dbReference type="NCBI Taxonomy" id="2212470"/>
    <lineage>
        <taxon>Bacteria</taxon>
        <taxon>Candidatus Eiseniibacteriota</taxon>
    </lineage>
</organism>
<dbReference type="Proteomes" id="UP000316852">
    <property type="component" value="Unassembled WGS sequence"/>
</dbReference>
<keyword evidence="14 17" id="KW-0472">Membrane</keyword>
<dbReference type="Gene3D" id="1.20.210.10">
    <property type="entry name" value="Cytochrome c oxidase-like, subunit I domain"/>
    <property type="match status" value="1"/>
</dbReference>
<dbReference type="GO" id="GO:0015990">
    <property type="term" value="P:electron transport coupled proton transport"/>
    <property type="evidence" value="ECO:0007669"/>
    <property type="project" value="InterPro"/>
</dbReference>
<dbReference type="PROSITE" id="PS50855">
    <property type="entry name" value="COX1"/>
    <property type="match status" value="1"/>
</dbReference>
<accession>A0A538T8W4</accession>
<proteinExistence type="inferred from homology"/>
<keyword evidence="17" id="KW-1003">Cell membrane</keyword>
<dbReference type="InterPro" id="IPR023615">
    <property type="entry name" value="Cyt_c_Oxase_su1_BS"/>
</dbReference>
<feature type="transmembrane region" description="Helical" evidence="17">
    <location>
        <begin position="82"/>
        <end position="106"/>
    </location>
</feature>
<evidence type="ECO:0000256" key="6">
    <source>
        <dbReference type="ARBA" id="ARBA00022660"/>
    </source>
</evidence>
<keyword evidence="12 17" id="KW-0408">Iron</keyword>
<feature type="transmembrane region" description="Helical" evidence="17">
    <location>
        <begin position="362"/>
        <end position="384"/>
    </location>
</feature>
<comment type="function">
    <text evidence="17">Cytochrome c oxidase is the component of the respiratory chain that catalyzes the reduction of oxygen to water. Subunits 1-3 form the functional core of the enzyme complex. CO I is the catalytic subunit of the enzyme. Electrons originating in cytochrome c are transferred via the copper A center of subunit 2 and heme A of subunit 1 to the bimetallic center formed by heme A3 and copper B.</text>
</comment>
<dbReference type="AlphaFoldDB" id="A0A538T8W4"/>
<dbReference type="InterPro" id="IPR023616">
    <property type="entry name" value="Cyt_c_oxase-like_su1_dom"/>
</dbReference>
<dbReference type="InterPro" id="IPR014241">
    <property type="entry name" value="Cyt_c_oxidase_su1_bac"/>
</dbReference>
<evidence type="ECO:0000256" key="17">
    <source>
        <dbReference type="RuleBase" id="RU363061"/>
    </source>
</evidence>
<evidence type="ECO:0000256" key="16">
    <source>
        <dbReference type="RuleBase" id="RU000370"/>
    </source>
</evidence>
<keyword evidence="13 17" id="KW-0186">Copper</keyword>
<dbReference type="FunFam" id="1.20.210.10:FF:000004">
    <property type="entry name" value="Cytochrome c oxidase subunit 1"/>
    <property type="match status" value="1"/>
</dbReference>
<feature type="transmembrane region" description="Helical" evidence="17">
    <location>
        <begin position="474"/>
        <end position="498"/>
    </location>
</feature>
<dbReference type="GO" id="GO:0020037">
    <property type="term" value="F:heme binding"/>
    <property type="evidence" value="ECO:0007669"/>
    <property type="project" value="InterPro"/>
</dbReference>
<dbReference type="GO" id="GO:0016491">
    <property type="term" value="F:oxidoreductase activity"/>
    <property type="evidence" value="ECO:0007669"/>
    <property type="project" value="UniProtKB-KW"/>
</dbReference>
<evidence type="ECO:0000256" key="14">
    <source>
        <dbReference type="ARBA" id="ARBA00023136"/>
    </source>
</evidence>
<comment type="similarity">
    <text evidence="3 16">Belongs to the heme-copper respiratory oxidase family.</text>
</comment>
<feature type="transmembrane region" description="Helical" evidence="17">
    <location>
        <begin position="291"/>
        <end position="312"/>
    </location>
</feature>
<feature type="transmembrane region" description="Helical" evidence="17">
    <location>
        <begin position="171"/>
        <end position="196"/>
    </location>
</feature>
<keyword evidence="11 17" id="KW-1133">Transmembrane helix</keyword>
<dbReference type="SUPFAM" id="SSF81442">
    <property type="entry name" value="Cytochrome c oxidase subunit I-like"/>
    <property type="match status" value="1"/>
</dbReference>
<dbReference type="PANTHER" id="PTHR10422:SF18">
    <property type="entry name" value="CYTOCHROME C OXIDASE SUBUNIT 1"/>
    <property type="match status" value="1"/>
</dbReference>
<dbReference type="GO" id="GO:0005886">
    <property type="term" value="C:plasma membrane"/>
    <property type="evidence" value="ECO:0007669"/>
    <property type="project" value="UniProtKB-SubCell"/>
</dbReference>
<evidence type="ECO:0000256" key="4">
    <source>
        <dbReference type="ARBA" id="ARBA00022448"/>
    </source>
</evidence>
<dbReference type="GO" id="GO:0022904">
    <property type="term" value="P:respiratory electron transport chain"/>
    <property type="evidence" value="ECO:0007669"/>
    <property type="project" value="TreeGrafter"/>
</dbReference>
<feature type="transmembrane region" description="Helical" evidence="17">
    <location>
        <begin position="432"/>
        <end position="454"/>
    </location>
</feature>
<dbReference type="NCBIfam" id="TIGR02891">
    <property type="entry name" value="CtaD_CoxA"/>
    <property type="match status" value="1"/>
</dbReference>
<name>A0A538T8W4_UNCEI</name>
<evidence type="ECO:0000256" key="1">
    <source>
        <dbReference type="ARBA" id="ARBA00004141"/>
    </source>
</evidence>
<dbReference type="Pfam" id="PF00115">
    <property type="entry name" value="COX1"/>
    <property type="match status" value="1"/>
</dbReference>
<comment type="catalytic activity">
    <reaction evidence="15 17">
        <text>4 Fe(II)-[cytochrome c] + O2 + 8 H(+)(in) = 4 Fe(III)-[cytochrome c] + 2 H2O + 4 H(+)(out)</text>
        <dbReference type="Rhea" id="RHEA:11436"/>
        <dbReference type="Rhea" id="RHEA-COMP:10350"/>
        <dbReference type="Rhea" id="RHEA-COMP:14399"/>
        <dbReference type="ChEBI" id="CHEBI:15377"/>
        <dbReference type="ChEBI" id="CHEBI:15378"/>
        <dbReference type="ChEBI" id="CHEBI:15379"/>
        <dbReference type="ChEBI" id="CHEBI:29033"/>
        <dbReference type="ChEBI" id="CHEBI:29034"/>
        <dbReference type="EC" id="7.1.1.9"/>
    </reaction>
</comment>
<keyword evidence="7 16" id="KW-0812">Transmembrane</keyword>
<evidence type="ECO:0000256" key="11">
    <source>
        <dbReference type="ARBA" id="ARBA00022989"/>
    </source>
</evidence>
<evidence type="ECO:0000256" key="12">
    <source>
        <dbReference type="ARBA" id="ARBA00023004"/>
    </source>
</evidence>
<comment type="subcellular location">
    <subcellularLocation>
        <location evidence="17">Cell membrane</location>
        <topology evidence="17">Multi-pass membrane protein</topology>
    </subcellularLocation>
    <subcellularLocation>
        <location evidence="1">Membrane</location>
        <topology evidence="1">Multi-pass membrane protein</topology>
    </subcellularLocation>
</comment>
<keyword evidence="10 16" id="KW-0249">Electron transport</keyword>
<dbReference type="UniPathway" id="UPA00705"/>
<feature type="transmembrane region" description="Helical" evidence="17">
    <location>
        <begin position="208"/>
        <end position="235"/>
    </location>
</feature>
<dbReference type="InterPro" id="IPR000883">
    <property type="entry name" value="Cyt_C_Oxase_1"/>
</dbReference>
<comment type="caution">
    <text evidence="19">The sequence shown here is derived from an EMBL/GenBank/DDBJ whole genome shotgun (WGS) entry which is preliminary data.</text>
</comment>
<evidence type="ECO:0000259" key="18">
    <source>
        <dbReference type="PROSITE" id="PS50855"/>
    </source>
</evidence>
<evidence type="ECO:0000256" key="13">
    <source>
        <dbReference type="ARBA" id="ARBA00023008"/>
    </source>
</evidence>
<evidence type="ECO:0000256" key="10">
    <source>
        <dbReference type="ARBA" id="ARBA00022982"/>
    </source>
</evidence>
<evidence type="ECO:0000256" key="7">
    <source>
        <dbReference type="ARBA" id="ARBA00022692"/>
    </source>
</evidence>
<reference evidence="19 20" key="1">
    <citation type="journal article" date="2019" name="Nat. Microbiol.">
        <title>Mediterranean grassland soil C-N compound turnover is dependent on rainfall and depth, and is mediated by genomically divergent microorganisms.</title>
        <authorList>
            <person name="Diamond S."/>
            <person name="Andeer P.F."/>
            <person name="Li Z."/>
            <person name="Crits-Christoph A."/>
            <person name="Burstein D."/>
            <person name="Anantharaman K."/>
            <person name="Lane K.R."/>
            <person name="Thomas B.C."/>
            <person name="Pan C."/>
            <person name="Northen T.R."/>
            <person name="Banfield J.F."/>
        </authorList>
    </citation>
    <scope>NUCLEOTIDE SEQUENCE [LARGE SCALE GENOMIC DNA]</scope>
    <source>
        <strain evidence="19">WS_6</strain>
    </source>
</reference>